<dbReference type="OrthoDB" id="6190713at2"/>
<protein>
    <recommendedName>
        <fullName evidence="4">ABC transporter substrate-binding protein</fullName>
    </recommendedName>
</protein>
<name>A0A0F6TRG3_9GAMM</name>
<keyword evidence="1" id="KW-0732">Signal</keyword>
<accession>A0A0F6TRG3</accession>
<dbReference type="Proteomes" id="UP000034071">
    <property type="component" value="Chromosome"/>
</dbReference>
<proteinExistence type="predicted"/>
<dbReference type="PANTHER" id="PTHR35271:SF1">
    <property type="entry name" value="ABC TRANSPORTER, SUBSTRATE-BINDING LIPOPROTEIN"/>
    <property type="match status" value="1"/>
</dbReference>
<dbReference type="STRING" id="914150.TQ33_1480"/>
<dbReference type="Gene3D" id="3.40.50.2300">
    <property type="match status" value="2"/>
</dbReference>
<sequence>MSATRKTFLPVKVMGMVFMLIYLLGLSSQAQAEHAPEPEVVKINVLSAFSTTQERELLHSLRQTLLEQFNMKADEQLIFWQRQDNWKQLLEKNQPDFIIVIGSQSFNKLQQVELNTPVLALMLSKSTFESLQASPQDNVYAITHSQPIERFVQLAKSLNVYQAQIGSFISPQTKHNIQAFEQLASFYNLAYSPVMVEPKLNGRDALRQLSLCCSVIILESDDVFRPGKVRKSIMVNAYRERIIVIAHAESVLKEGAMLTLFTQPYDIGAQAANLYHALEEGSLTQPYQYPDQFAIGINRKIARLLGYDDLTVGGLMQKVETLDFIQSAIGNGKSTTP</sequence>
<organism evidence="2 3">
    <name type="scientific">Kangiella geojedonensis</name>
    <dbReference type="NCBI Taxonomy" id="914150"/>
    <lineage>
        <taxon>Bacteria</taxon>
        <taxon>Pseudomonadati</taxon>
        <taxon>Pseudomonadota</taxon>
        <taxon>Gammaproteobacteria</taxon>
        <taxon>Kangiellales</taxon>
        <taxon>Kangiellaceae</taxon>
        <taxon>Kangiella</taxon>
    </lineage>
</organism>
<dbReference type="InterPro" id="IPR007487">
    <property type="entry name" value="ABC_transpt-TYRBP-like"/>
</dbReference>
<dbReference type="HOGENOM" id="CLU_859907_0_0_6"/>
<dbReference type="Pfam" id="PF04392">
    <property type="entry name" value="ABC_sub_bind"/>
    <property type="match status" value="1"/>
</dbReference>
<evidence type="ECO:0000256" key="1">
    <source>
        <dbReference type="SAM" id="SignalP"/>
    </source>
</evidence>
<dbReference type="PANTHER" id="PTHR35271">
    <property type="entry name" value="ABC TRANSPORTER, SUBSTRATE-BINDING LIPOPROTEIN-RELATED"/>
    <property type="match status" value="1"/>
</dbReference>
<dbReference type="KEGG" id="kge:TQ33_1480"/>
<feature type="chain" id="PRO_5002510378" description="ABC transporter substrate-binding protein" evidence="1">
    <location>
        <begin position="33"/>
        <end position="337"/>
    </location>
</feature>
<evidence type="ECO:0000313" key="3">
    <source>
        <dbReference type="Proteomes" id="UP000034071"/>
    </source>
</evidence>
<dbReference type="EMBL" id="CP010975">
    <property type="protein sequence ID" value="AKE52427.1"/>
    <property type="molecule type" value="Genomic_DNA"/>
</dbReference>
<evidence type="ECO:0008006" key="4">
    <source>
        <dbReference type="Google" id="ProtNLM"/>
    </source>
</evidence>
<evidence type="ECO:0000313" key="2">
    <source>
        <dbReference type="EMBL" id="AKE52427.1"/>
    </source>
</evidence>
<feature type="signal peptide" evidence="1">
    <location>
        <begin position="1"/>
        <end position="32"/>
    </location>
</feature>
<gene>
    <name evidence="2" type="ORF">TQ33_1480</name>
</gene>
<keyword evidence="3" id="KW-1185">Reference proteome</keyword>
<dbReference type="AlphaFoldDB" id="A0A0F6TRG3"/>
<reference evidence="2 3" key="1">
    <citation type="submission" date="2015-02" db="EMBL/GenBank/DDBJ databases">
        <title>Complete genome sequence of Kangiella geojedonensis strain YCS-5T.</title>
        <authorList>
            <person name="Kim K.M."/>
        </authorList>
    </citation>
    <scope>NUCLEOTIDE SEQUENCE [LARGE SCALE GENOMIC DNA]</scope>
    <source>
        <strain evidence="2 3">YCS-5</strain>
    </source>
</reference>